<dbReference type="InterPro" id="IPR013767">
    <property type="entry name" value="PAS_fold"/>
</dbReference>
<protein>
    <recommendedName>
        <fullName evidence="6">Period circadian protein</fullName>
    </recommendedName>
</protein>
<keyword evidence="4" id="KW-0090">Biological rhythms</keyword>
<feature type="compositionally biased region" description="Basic residues" evidence="7">
    <location>
        <begin position="96"/>
        <end position="105"/>
    </location>
</feature>
<dbReference type="FunFam" id="3.30.450.20:FF:000066">
    <property type="entry name" value="Period circadian protein"/>
    <property type="match status" value="1"/>
</dbReference>
<dbReference type="PANTHER" id="PTHR11269:SF16">
    <property type="entry name" value="PERIOD CIRCADIAN PROTEIN"/>
    <property type="match status" value="1"/>
</dbReference>
<feature type="compositionally biased region" description="Low complexity" evidence="7">
    <location>
        <begin position="46"/>
        <end position="74"/>
    </location>
</feature>
<keyword evidence="10" id="KW-1185">Reference proteome</keyword>
<feature type="compositionally biased region" description="Polar residues" evidence="7">
    <location>
        <begin position="80"/>
        <end position="95"/>
    </location>
</feature>
<comment type="subcellular location">
    <subcellularLocation>
        <location evidence="1">Nucleus</location>
    </subcellularLocation>
</comment>
<dbReference type="CDD" id="cd00130">
    <property type="entry name" value="PAS"/>
    <property type="match status" value="2"/>
</dbReference>
<evidence type="ECO:0000259" key="8">
    <source>
        <dbReference type="PROSITE" id="PS50112"/>
    </source>
</evidence>
<evidence type="ECO:0000313" key="9">
    <source>
        <dbReference type="EMBL" id="CAB3365911.1"/>
    </source>
</evidence>
<organism evidence="9 10">
    <name type="scientific">Cloeon dipterum</name>
    <dbReference type="NCBI Taxonomy" id="197152"/>
    <lineage>
        <taxon>Eukaryota</taxon>
        <taxon>Metazoa</taxon>
        <taxon>Ecdysozoa</taxon>
        <taxon>Arthropoda</taxon>
        <taxon>Hexapoda</taxon>
        <taxon>Insecta</taxon>
        <taxon>Pterygota</taxon>
        <taxon>Palaeoptera</taxon>
        <taxon>Ephemeroptera</taxon>
        <taxon>Pisciforma</taxon>
        <taxon>Baetidae</taxon>
        <taxon>Cloeon</taxon>
    </lineage>
</organism>
<keyword evidence="3" id="KW-0677">Repeat</keyword>
<feature type="region of interest" description="Disordered" evidence="7">
    <location>
        <begin position="1230"/>
        <end position="1250"/>
    </location>
</feature>
<evidence type="ECO:0000313" key="10">
    <source>
        <dbReference type="Proteomes" id="UP000494165"/>
    </source>
</evidence>
<feature type="compositionally biased region" description="Low complexity" evidence="7">
    <location>
        <begin position="164"/>
        <end position="175"/>
    </location>
</feature>
<evidence type="ECO:0000256" key="5">
    <source>
        <dbReference type="ARBA" id="ARBA00023242"/>
    </source>
</evidence>
<dbReference type="SMART" id="SM00091">
    <property type="entry name" value="PAS"/>
    <property type="match status" value="2"/>
</dbReference>
<keyword evidence="5" id="KW-0539">Nucleus</keyword>
<feature type="compositionally biased region" description="Polar residues" evidence="7">
    <location>
        <begin position="1237"/>
        <end position="1250"/>
    </location>
</feature>
<evidence type="ECO:0000256" key="1">
    <source>
        <dbReference type="ARBA" id="ARBA00004123"/>
    </source>
</evidence>
<dbReference type="GO" id="GO:0000976">
    <property type="term" value="F:transcription cis-regulatory region binding"/>
    <property type="evidence" value="ECO:0007669"/>
    <property type="project" value="TreeGrafter"/>
</dbReference>
<dbReference type="PANTHER" id="PTHR11269">
    <property type="entry name" value="PERIOD CIRCADIAN PROTEIN"/>
    <property type="match status" value="1"/>
</dbReference>
<evidence type="ECO:0000256" key="3">
    <source>
        <dbReference type="ARBA" id="ARBA00022737"/>
    </source>
</evidence>
<dbReference type="Gene3D" id="1.20.5.770">
    <property type="entry name" value="Single helix bin"/>
    <property type="match status" value="1"/>
</dbReference>
<accession>A0A8S1CER6</accession>
<comment type="caution">
    <text evidence="9">The sequence shown here is derived from an EMBL/GenBank/DDBJ whole genome shotgun (WGS) entry which is preliminary data.</text>
</comment>
<feature type="compositionally biased region" description="Low complexity" evidence="7">
    <location>
        <begin position="651"/>
        <end position="662"/>
    </location>
</feature>
<evidence type="ECO:0000256" key="6">
    <source>
        <dbReference type="ARBA" id="ARBA00040849"/>
    </source>
</evidence>
<feature type="region of interest" description="Disordered" evidence="7">
    <location>
        <begin position="27"/>
        <end position="186"/>
    </location>
</feature>
<proteinExistence type="predicted"/>
<sequence>MKVEGRLTFRVFAAERGSRLLQREYFNPKSTMEENDEKTKVSDSAYSNSCNSRSQRSSGSSKSRHSTSSGYSGYCGHPSTVGSNNDQPFTQPQQATKRKEKKKKLSKSELPNGNDVNSPNEENSSSGSGGNCNSSCGDGSTGTQASSGGQPTVSTGPLEKKSMEMAAAALSQSLSNKKKKNKEQPGVIPEECEIQVSSNKTPLRENEEQILHCLQEEQYTQNEGEFCAVVSMHDGVVMYTTASLTEVLGFPKDMWLGRSFIDFVHPKDRISFASHITSGVAAPQIGSKGGTLNKNSFFCSLRQYRGLKSSGYSVTEKKVTYKPFRLSMSFKELQPESVAHASNQDTSCPFGTFLLITAVPVQSAYKISDEPRISPKFLMRHSASGELIHVDNEAVPHFGYLPQDMIGVSVFDFFHPEDMHYLKEVYMTIMKEQQNCFESRPYRFRTQNGGYVLMKTDWSGFINPWSRKLEFVIGHNQVLQGPPNPDVFQMSNEDEVPLLLEEIVKESKIIQEEILFMLNQPVTRPLETAKQQVSKRCKDLATFMESLMDEKISKPDLKVDLPPEEQSFSERDSVMLGEISPHHDYYDSKSSTETPPSYNQLNYNENIQRFFESKPKTTFSDESGEIKLDAQRSGVSTDEEGKDMTLGADTSSSGSGVSAGSGTNEGMSPRVAKLSPVTVSAPVCTAQTHHLISSGGVIKGPDDGGGGGLSCPSISIGGNFVSYKTPHLTMELLYRHNEDMEKIMVQKHREQRCKSSSNLELKKGDGRKGTTLGCGVGANDGDGGGGGGLGPIHQEIKLLDPCHGIKRSVSHSWEGETHKASKHTHLEGSAGNSWAAPVVPPSKENTNAGEKRCQGHDVGPSNVNLWPPFSVTFTPMHNTQPYNSYSHLNPVPTNRVVNSTGMVPSPVASVIPMYYISPNPHHPTGMTSHENSSGPMPRIIPPSHQPFPAPQIQYVNAAALSNMLYQPLGPSLFGSPSPMLYPSLAVLQPTLLPSSLSSMGPQNVSNLSMANSNNLKNNALNKNAARQFKNVEMCGTNPNFKIGTPTSQTSMKVEPGSVRGAALRLDISQHSIGLTSTDEDEKKGGNMSGSDRQSSLMGDVEVNGDDSSCSICDSSMKSSPSAEVERSCEDMQWESNKAIEEEKSLRPMLKKEPPWLEQVHVTADLVYRYQVEDRTLEDVLAADLEALNYMQQQPNLVNEQLSQLYLDMELEGFSAKMSLEECISICDSNSLGSSSSGEETQASNIHATKNEMTAQNEKICKIKKPQKVAKKQKGCFEYSRLVMIYEENAPIPPPKIEQ</sequence>
<feature type="compositionally biased region" description="Low complexity" evidence="7">
    <location>
        <begin position="108"/>
        <end position="152"/>
    </location>
</feature>
<evidence type="ECO:0000256" key="7">
    <source>
        <dbReference type="SAM" id="MobiDB-lite"/>
    </source>
</evidence>
<dbReference type="GO" id="GO:0032922">
    <property type="term" value="P:circadian regulation of gene expression"/>
    <property type="evidence" value="ECO:0007669"/>
    <property type="project" value="TreeGrafter"/>
</dbReference>
<dbReference type="PROSITE" id="PS50112">
    <property type="entry name" value="PAS"/>
    <property type="match status" value="2"/>
</dbReference>
<dbReference type="Gene3D" id="3.30.450.20">
    <property type="entry name" value="PAS domain"/>
    <property type="match status" value="2"/>
</dbReference>
<dbReference type="InterPro" id="IPR022728">
    <property type="entry name" value="Period_circadian-like_C"/>
</dbReference>
<dbReference type="Proteomes" id="UP000494165">
    <property type="component" value="Unassembled WGS sequence"/>
</dbReference>
<dbReference type="OrthoDB" id="7788983at2759"/>
<dbReference type="InterPro" id="IPR050760">
    <property type="entry name" value="Period_circadian_regulator"/>
</dbReference>
<feature type="region of interest" description="Disordered" evidence="7">
    <location>
        <begin position="554"/>
        <end position="600"/>
    </location>
</feature>
<dbReference type="GO" id="GO:0005634">
    <property type="term" value="C:nucleus"/>
    <property type="evidence" value="ECO:0007669"/>
    <property type="project" value="UniProtKB-SubCell"/>
</dbReference>
<name>A0A8S1CER6_9INSE</name>
<feature type="domain" description="PAS" evidence="8">
    <location>
        <begin position="382"/>
        <end position="433"/>
    </location>
</feature>
<dbReference type="Pfam" id="PF14598">
    <property type="entry name" value="PAS_11"/>
    <property type="match status" value="1"/>
</dbReference>
<dbReference type="GO" id="GO:0005737">
    <property type="term" value="C:cytoplasm"/>
    <property type="evidence" value="ECO:0007669"/>
    <property type="project" value="TreeGrafter"/>
</dbReference>
<keyword evidence="2" id="KW-0597">Phosphoprotein</keyword>
<dbReference type="GO" id="GO:0001222">
    <property type="term" value="F:transcription corepressor binding"/>
    <property type="evidence" value="ECO:0007669"/>
    <property type="project" value="TreeGrafter"/>
</dbReference>
<feature type="region of interest" description="Disordered" evidence="7">
    <location>
        <begin position="616"/>
        <end position="669"/>
    </location>
</feature>
<feature type="region of interest" description="Disordered" evidence="7">
    <location>
        <begin position="824"/>
        <end position="859"/>
    </location>
</feature>
<dbReference type="Pfam" id="PF00989">
    <property type="entry name" value="PAS"/>
    <property type="match status" value="1"/>
</dbReference>
<gene>
    <name evidence="9" type="ORF">CLODIP_2_CD06591</name>
</gene>
<reference evidence="9 10" key="1">
    <citation type="submission" date="2020-04" db="EMBL/GenBank/DDBJ databases">
        <authorList>
            <person name="Alioto T."/>
            <person name="Alioto T."/>
            <person name="Gomez Garrido J."/>
        </authorList>
    </citation>
    <scope>NUCLEOTIDE SEQUENCE [LARGE SCALE GENOMIC DNA]</scope>
</reference>
<feature type="compositionally biased region" description="Polar residues" evidence="7">
    <location>
        <begin position="588"/>
        <end position="600"/>
    </location>
</feature>
<dbReference type="Pfam" id="PF12114">
    <property type="entry name" value="Period_C"/>
    <property type="match status" value="1"/>
</dbReference>
<dbReference type="GO" id="GO:0043153">
    <property type="term" value="P:entrainment of circadian clock by photoperiod"/>
    <property type="evidence" value="ECO:0007669"/>
    <property type="project" value="TreeGrafter"/>
</dbReference>
<dbReference type="EMBL" id="CADEPI010000022">
    <property type="protein sequence ID" value="CAB3365911.1"/>
    <property type="molecule type" value="Genomic_DNA"/>
</dbReference>
<evidence type="ECO:0000256" key="4">
    <source>
        <dbReference type="ARBA" id="ARBA00023108"/>
    </source>
</evidence>
<dbReference type="SUPFAM" id="SSF55785">
    <property type="entry name" value="PYP-like sensor domain (PAS domain)"/>
    <property type="match status" value="2"/>
</dbReference>
<dbReference type="InterPro" id="IPR000014">
    <property type="entry name" value="PAS"/>
</dbReference>
<dbReference type="InterPro" id="IPR035965">
    <property type="entry name" value="PAS-like_dom_sf"/>
</dbReference>
<dbReference type="GO" id="GO:0000122">
    <property type="term" value="P:negative regulation of transcription by RNA polymerase II"/>
    <property type="evidence" value="ECO:0007669"/>
    <property type="project" value="TreeGrafter"/>
</dbReference>
<feature type="region of interest" description="Disordered" evidence="7">
    <location>
        <begin position="1070"/>
        <end position="1100"/>
    </location>
</feature>
<evidence type="ECO:0000256" key="2">
    <source>
        <dbReference type="ARBA" id="ARBA00022553"/>
    </source>
</evidence>
<feature type="domain" description="PAS" evidence="8">
    <location>
        <begin position="234"/>
        <end position="269"/>
    </location>
</feature>